<evidence type="ECO:0000256" key="6">
    <source>
        <dbReference type="SAM" id="MobiDB-lite"/>
    </source>
</evidence>
<dbReference type="Gene3D" id="3.30.200.20">
    <property type="entry name" value="Phosphorylase Kinase, domain 1"/>
    <property type="match status" value="1"/>
</dbReference>
<dbReference type="CDD" id="cd14014">
    <property type="entry name" value="STKc_PknB_like"/>
    <property type="match status" value="1"/>
</dbReference>
<evidence type="ECO:0000259" key="7">
    <source>
        <dbReference type="PROSITE" id="PS50011"/>
    </source>
</evidence>
<feature type="region of interest" description="Disordered" evidence="6">
    <location>
        <begin position="1"/>
        <end position="29"/>
    </location>
</feature>
<dbReference type="InterPro" id="IPR011009">
    <property type="entry name" value="Kinase-like_dom_sf"/>
</dbReference>
<feature type="region of interest" description="Disordered" evidence="6">
    <location>
        <begin position="416"/>
        <end position="449"/>
    </location>
</feature>
<dbReference type="SUPFAM" id="SSF56112">
    <property type="entry name" value="Protein kinase-like (PK-like)"/>
    <property type="match status" value="1"/>
</dbReference>
<dbReference type="PROSITE" id="PS00109">
    <property type="entry name" value="PROTEIN_KINASE_TYR"/>
    <property type="match status" value="1"/>
</dbReference>
<dbReference type="PANTHER" id="PTHR43289:SF6">
    <property type="entry name" value="SERINE_THREONINE-PROTEIN KINASE NEKL-3"/>
    <property type="match status" value="1"/>
</dbReference>
<evidence type="ECO:0000256" key="1">
    <source>
        <dbReference type="ARBA" id="ARBA00022679"/>
    </source>
</evidence>
<evidence type="ECO:0000256" key="3">
    <source>
        <dbReference type="ARBA" id="ARBA00022777"/>
    </source>
</evidence>
<dbReference type="Gene3D" id="1.10.510.10">
    <property type="entry name" value="Transferase(Phosphotransferase) domain 1"/>
    <property type="match status" value="1"/>
</dbReference>
<keyword evidence="9" id="KW-1185">Reference proteome</keyword>
<keyword evidence="8" id="KW-0723">Serine/threonine-protein kinase</keyword>
<dbReference type="PANTHER" id="PTHR43289">
    <property type="entry name" value="MITOGEN-ACTIVATED PROTEIN KINASE KINASE KINASE 20-RELATED"/>
    <property type="match status" value="1"/>
</dbReference>
<comment type="caution">
    <text evidence="8">The sequence shown here is derived from an EMBL/GenBank/DDBJ whole genome shotgun (WGS) entry which is preliminary data.</text>
</comment>
<evidence type="ECO:0000313" key="9">
    <source>
        <dbReference type="Proteomes" id="UP000245390"/>
    </source>
</evidence>
<dbReference type="InterPro" id="IPR017441">
    <property type="entry name" value="Protein_kinase_ATP_BS"/>
</dbReference>
<keyword evidence="1" id="KW-0808">Transferase</keyword>
<dbReference type="PROSITE" id="PS50011">
    <property type="entry name" value="PROTEIN_KINASE_DOM"/>
    <property type="match status" value="1"/>
</dbReference>
<feature type="compositionally biased region" description="Basic residues" evidence="6">
    <location>
        <begin position="1"/>
        <end position="12"/>
    </location>
</feature>
<feature type="domain" description="Protein kinase" evidence="7">
    <location>
        <begin position="69"/>
        <end position="355"/>
    </location>
</feature>
<dbReference type="InterPro" id="IPR008266">
    <property type="entry name" value="Tyr_kinase_AS"/>
</dbReference>
<accession>A0A316G574</accession>
<dbReference type="EMBL" id="QGGV01000009">
    <property type="protein sequence ID" value="PWK54920.1"/>
    <property type="molecule type" value="Genomic_DNA"/>
</dbReference>
<reference evidence="8 9" key="1">
    <citation type="submission" date="2018-05" db="EMBL/GenBank/DDBJ databases">
        <title>Genomic Encyclopedia of Type Strains, Phase IV (KMG-IV): sequencing the most valuable type-strain genomes for metagenomic binning, comparative biology and taxonomic classification.</title>
        <authorList>
            <person name="Goeker M."/>
        </authorList>
    </citation>
    <scope>NUCLEOTIDE SEQUENCE [LARGE SCALE GENOMIC DNA]</scope>
    <source>
        <strain evidence="8 9">DSM 103371</strain>
    </source>
</reference>
<keyword evidence="4 5" id="KW-0067">ATP-binding</keyword>
<gene>
    <name evidence="8" type="ORF">C8D95_1096</name>
</gene>
<dbReference type="Pfam" id="PF00069">
    <property type="entry name" value="Pkinase"/>
    <property type="match status" value="1"/>
</dbReference>
<dbReference type="GO" id="GO:0005524">
    <property type="term" value="F:ATP binding"/>
    <property type="evidence" value="ECO:0007669"/>
    <property type="project" value="UniProtKB-UniRule"/>
</dbReference>
<organism evidence="8 9">
    <name type="scientific">Silicimonas algicola</name>
    <dbReference type="NCBI Taxonomy" id="1826607"/>
    <lineage>
        <taxon>Bacteria</taxon>
        <taxon>Pseudomonadati</taxon>
        <taxon>Pseudomonadota</taxon>
        <taxon>Alphaproteobacteria</taxon>
        <taxon>Rhodobacterales</taxon>
        <taxon>Paracoccaceae</taxon>
    </lineage>
</organism>
<evidence type="ECO:0000256" key="2">
    <source>
        <dbReference type="ARBA" id="ARBA00022741"/>
    </source>
</evidence>
<protein>
    <submittedName>
        <fullName evidence="8">Serine/threonine protein kinase</fullName>
    </submittedName>
</protein>
<proteinExistence type="predicted"/>
<keyword evidence="2 5" id="KW-0547">Nucleotide-binding</keyword>
<evidence type="ECO:0000313" key="8">
    <source>
        <dbReference type="EMBL" id="PWK54920.1"/>
    </source>
</evidence>
<sequence length="572" mass="62615">MGGKSRRRRRHSASSSHNHLNEVTFSDEKTRKGQSDLGVLTGMVANAATEAAFAEYALPVGAVLSDGQFTIKGHLGAGGFGITYTAQDNVLGRTVVLKECFPYDFCMRERNSVVVRSHSYAQPFHQIVSMFMREARSLARLRHPNIVGVHGAFEEFGTAYMVLDLIEGAELADFIHPDGPDLSPARIRDILLKLLDAVEEVHTLDLLHRDISPDNIIIEASGAPVLIDFGAARGEASRQTRAVSSLLVVKDGYSPQEFYVEGSRQSPSSDLYALAASFYHLLSGEPPPHSQMRLIELAGRKSDPCKPLAGRVAGYDTAFLEAIDRAMQVHPSDRLKSAAQWRGLIADSAAGSDVLVKSVPRVSKTDVSLAFERSLTRLVEETNKEVSKGRTAQIEVAAAIPRPPEKPSKPDWVEEFNRDSTGETSVTAHTLRPDVGSADAPGSRPEPKIARTTSETNWIERINRRNERELREREAHLGLLPDPAADPDCPVSGPPLRTATDRADHRPARRTAPWPTRVVAYACVLTGFVFLFDSVSPEELRMTLAGIADSALSSDAPEDEPRIMPRRIVIGQ</sequence>
<dbReference type="GO" id="GO:0004674">
    <property type="term" value="F:protein serine/threonine kinase activity"/>
    <property type="evidence" value="ECO:0007669"/>
    <property type="project" value="UniProtKB-KW"/>
</dbReference>
<name>A0A316G574_9RHOB</name>
<dbReference type="Proteomes" id="UP000245390">
    <property type="component" value="Unassembled WGS sequence"/>
</dbReference>
<keyword evidence="3 8" id="KW-0418">Kinase</keyword>
<feature type="binding site" evidence="5">
    <location>
        <position position="98"/>
    </location>
    <ligand>
        <name>ATP</name>
        <dbReference type="ChEBI" id="CHEBI:30616"/>
    </ligand>
</feature>
<dbReference type="InterPro" id="IPR000719">
    <property type="entry name" value="Prot_kinase_dom"/>
</dbReference>
<dbReference type="PROSITE" id="PS00107">
    <property type="entry name" value="PROTEIN_KINASE_ATP"/>
    <property type="match status" value="1"/>
</dbReference>
<dbReference type="AlphaFoldDB" id="A0A316G574"/>
<evidence type="ECO:0000256" key="4">
    <source>
        <dbReference type="ARBA" id="ARBA00022840"/>
    </source>
</evidence>
<evidence type="ECO:0000256" key="5">
    <source>
        <dbReference type="PROSITE-ProRule" id="PRU10141"/>
    </source>
</evidence>